<dbReference type="AlphaFoldDB" id="A0A0G3BP06"/>
<dbReference type="Pfam" id="PF17820">
    <property type="entry name" value="PDZ_6"/>
    <property type="match status" value="1"/>
</dbReference>
<keyword evidence="3" id="KW-1185">Reference proteome</keyword>
<name>A0A0G3BP06_9BURK</name>
<dbReference type="Pfam" id="PF05299">
    <property type="entry name" value="Peptidase_M61"/>
    <property type="match status" value="1"/>
</dbReference>
<dbReference type="Proteomes" id="UP000035352">
    <property type="component" value="Chromosome"/>
</dbReference>
<dbReference type="OrthoDB" id="9778516at2"/>
<dbReference type="Gene3D" id="2.60.40.3650">
    <property type="match status" value="1"/>
</dbReference>
<dbReference type="Gene3D" id="2.30.42.10">
    <property type="match status" value="1"/>
</dbReference>
<feature type="domain" description="PDZ" evidence="1">
    <location>
        <begin position="457"/>
        <end position="511"/>
    </location>
</feature>
<dbReference type="Pfam" id="PF17899">
    <property type="entry name" value="Peptidase_M61_N"/>
    <property type="match status" value="1"/>
</dbReference>
<dbReference type="SUPFAM" id="SSF50156">
    <property type="entry name" value="PDZ domain-like"/>
    <property type="match status" value="1"/>
</dbReference>
<dbReference type="PIRSF" id="PIRSF016493">
    <property type="entry name" value="Glycyl_aminpptds"/>
    <property type="match status" value="1"/>
</dbReference>
<gene>
    <name evidence="2" type="ORF">AAW51_4498</name>
</gene>
<sequence>MISYRIEPFDLHAHLFRVVVRIPDPAPEQRVSLPVWIPGSYLVREFARHLQQLTARQGQRELSAEQVDKASWVVRCEGRGALELSYQVYAFDTSVRAAFLDATRGFFNGTGVFLRVEGREQEPQRVEIRALPKGWQVATALGAVQTDARGQGSYEAGDYDELVDHPVELGRFWRGEFRAGGVPHEFVVAGALPNFDGERLLQDTRRICEAQIAFWHGRKKPPYKRYVFLLNAVDDGYGGLEHRASTALICGRRDLPRVGEAGQSDGYVTLLGLISHEYFHTWNVKRLRPAEFARYDYTAENYTQLLWFFEGFTSYYDDLFLVRAGLIDQARYLKLLAKTVSGVLATPGRQVQSVAQASFDAWVKYYRQDENTVNATVSYYTKGSLVALALDLTLRGEGKGNLDEVMRQLWAGSSGGPISEADIAAALKQVGGRSYARELSRWVHGTQDLPLVTLLQAVGVEWKQQPAPWPLRLGVRSADAAGGVSIKAVMRGSAAEQAGLAAGDELLAVNDWRLRKLDDLPLYATESQPAELLVSRDQRLLRLPLQVPAATAVPGPGSLGVAPAAGRETAALREAWLSAR</sequence>
<dbReference type="InterPro" id="IPR040756">
    <property type="entry name" value="Peptidase_M61_N"/>
</dbReference>
<dbReference type="InterPro" id="IPR007963">
    <property type="entry name" value="Peptidase_M61_catalytic"/>
</dbReference>
<dbReference type="PROSITE" id="PS50106">
    <property type="entry name" value="PDZ"/>
    <property type="match status" value="1"/>
</dbReference>
<evidence type="ECO:0000313" key="2">
    <source>
        <dbReference type="EMBL" id="AKJ31189.1"/>
    </source>
</evidence>
<protein>
    <submittedName>
        <fullName evidence="2">Peptidase M61</fullName>
    </submittedName>
</protein>
<dbReference type="RefSeq" id="WP_047198188.1">
    <property type="nucleotide sequence ID" value="NZ_CP011371.1"/>
</dbReference>
<evidence type="ECO:0000313" key="3">
    <source>
        <dbReference type="Proteomes" id="UP000035352"/>
    </source>
</evidence>
<dbReference type="InterPro" id="IPR027268">
    <property type="entry name" value="Peptidase_M4/M1_CTD_sf"/>
</dbReference>
<dbReference type="EMBL" id="CP011371">
    <property type="protein sequence ID" value="AKJ31189.1"/>
    <property type="molecule type" value="Genomic_DNA"/>
</dbReference>
<dbReference type="PATRIC" id="fig|413882.6.peg.4698"/>
<accession>A0A0G3BP06</accession>
<evidence type="ECO:0000259" key="1">
    <source>
        <dbReference type="PROSITE" id="PS50106"/>
    </source>
</evidence>
<dbReference type="InterPro" id="IPR024191">
    <property type="entry name" value="Peptidase_M61"/>
</dbReference>
<dbReference type="SMART" id="SM00228">
    <property type="entry name" value="PDZ"/>
    <property type="match status" value="1"/>
</dbReference>
<proteinExistence type="predicted"/>
<dbReference type="InterPro" id="IPR036034">
    <property type="entry name" value="PDZ_sf"/>
</dbReference>
<dbReference type="InterPro" id="IPR041489">
    <property type="entry name" value="PDZ_6"/>
</dbReference>
<reference evidence="2 3" key="1">
    <citation type="submission" date="2015-05" db="EMBL/GenBank/DDBJ databases">
        <authorList>
            <person name="Tang B."/>
            <person name="Yu Y."/>
        </authorList>
    </citation>
    <scope>NUCLEOTIDE SEQUENCE [LARGE SCALE GENOMIC DNA]</scope>
    <source>
        <strain evidence="2 3">DSM 7029</strain>
    </source>
</reference>
<dbReference type="InterPro" id="IPR001478">
    <property type="entry name" value="PDZ"/>
</dbReference>
<dbReference type="SUPFAM" id="SSF55486">
    <property type="entry name" value="Metalloproteases ('zincins'), catalytic domain"/>
    <property type="match status" value="1"/>
</dbReference>
<dbReference type="Gene3D" id="1.10.390.10">
    <property type="entry name" value="Neutral Protease Domain 2"/>
    <property type="match status" value="1"/>
</dbReference>
<organism evidence="2 3">
    <name type="scientific">Caldimonas brevitalea</name>
    <dbReference type="NCBI Taxonomy" id="413882"/>
    <lineage>
        <taxon>Bacteria</taxon>
        <taxon>Pseudomonadati</taxon>
        <taxon>Pseudomonadota</taxon>
        <taxon>Betaproteobacteria</taxon>
        <taxon>Burkholderiales</taxon>
        <taxon>Sphaerotilaceae</taxon>
        <taxon>Caldimonas</taxon>
    </lineage>
</organism>
<dbReference type="KEGG" id="pbh:AAW51_4498"/>